<organism evidence="1 2">
    <name type="scientific">Trichostrongylus colubriformis</name>
    <name type="common">Black scour worm</name>
    <dbReference type="NCBI Taxonomy" id="6319"/>
    <lineage>
        <taxon>Eukaryota</taxon>
        <taxon>Metazoa</taxon>
        <taxon>Ecdysozoa</taxon>
        <taxon>Nematoda</taxon>
        <taxon>Chromadorea</taxon>
        <taxon>Rhabditida</taxon>
        <taxon>Rhabditina</taxon>
        <taxon>Rhabditomorpha</taxon>
        <taxon>Strongyloidea</taxon>
        <taxon>Trichostrongylidae</taxon>
        <taxon>Trichostrongylus</taxon>
    </lineage>
</organism>
<evidence type="ECO:0000313" key="1">
    <source>
        <dbReference type="EMBL" id="KAK5972515.1"/>
    </source>
</evidence>
<protein>
    <submittedName>
        <fullName evidence="1">Uncharacterized protein</fullName>
    </submittedName>
</protein>
<gene>
    <name evidence="1" type="ORF">GCK32_022479</name>
</gene>
<proteinExistence type="predicted"/>
<name>A0AAN8F8S2_TRICO</name>
<accession>A0AAN8F8S2</accession>
<dbReference type="EMBL" id="WIXE01016582">
    <property type="protein sequence ID" value="KAK5972515.1"/>
    <property type="molecule type" value="Genomic_DNA"/>
</dbReference>
<comment type="caution">
    <text evidence="1">The sequence shown here is derived from an EMBL/GenBank/DDBJ whole genome shotgun (WGS) entry which is preliminary data.</text>
</comment>
<dbReference type="AlphaFoldDB" id="A0AAN8F8S2"/>
<evidence type="ECO:0000313" key="2">
    <source>
        <dbReference type="Proteomes" id="UP001331761"/>
    </source>
</evidence>
<dbReference type="Proteomes" id="UP001331761">
    <property type="component" value="Unassembled WGS sequence"/>
</dbReference>
<keyword evidence="2" id="KW-1185">Reference proteome</keyword>
<sequence length="90" mass="10045">MVLVVAGSVAFWPDGEYCIMPGRSLACPEGFRMDSVSLAVPMNFGLREKYQEDGKDIQYIRLGHLGGFSLDVREYDQAYTLRLNACCKSS</sequence>
<reference evidence="1 2" key="1">
    <citation type="submission" date="2019-10" db="EMBL/GenBank/DDBJ databases">
        <title>Assembly and Annotation for the nematode Trichostrongylus colubriformis.</title>
        <authorList>
            <person name="Martin J."/>
        </authorList>
    </citation>
    <scope>NUCLEOTIDE SEQUENCE [LARGE SCALE GENOMIC DNA]</scope>
    <source>
        <strain evidence="1">G859</strain>
        <tissue evidence="1">Whole worm</tissue>
    </source>
</reference>